<name>A0A1Y3ARU1_EURMA</name>
<organism evidence="3 4">
    <name type="scientific">Euroglyphus maynei</name>
    <name type="common">Mayne's house dust mite</name>
    <dbReference type="NCBI Taxonomy" id="6958"/>
    <lineage>
        <taxon>Eukaryota</taxon>
        <taxon>Metazoa</taxon>
        <taxon>Ecdysozoa</taxon>
        <taxon>Arthropoda</taxon>
        <taxon>Chelicerata</taxon>
        <taxon>Arachnida</taxon>
        <taxon>Acari</taxon>
        <taxon>Acariformes</taxon>
        <taxon>Sarcoptiformes</taxon>
        <taxon>Astigmata</taxon>
        <taxon>Psoroptidia</taxon>
        <taxon>Analgoidea</taxon>
        <taxon>Pyroglyphidae</taxon>
        <taxon>Pyroglyphinae</taxon>
        <taxon>Euroglyphus</taxon>
    </lineage>
</organism>
<dbReference type="Gene3D" id="2.30.29.30">
    <property type="entry name" value="Pleckstrin-homology domain (PH domain)/Phosphotyrosine-binding domain (PTB)"/>
    <property type="match status" value="1"/>
</dbReference>
<accession>A0A1Y3ARU1</accession>
<evidence type="ECO:0000313" key="4">
    <source>
        <dbReference type="Proteomes" id="UP000194236"/>
    </source>
</evidence>
<dbReference type="SUPFAM" id="SSF50729">
    <property type="entry name" value="PH domain-like"/>
    <property type="match status" value="1"/>
</dbReference>
<dbReference type="Pfam" id="PF02174">
    <property type="entry name" value="IRS"/>
    <property type="match status" value="1"/>
</dbReference>
<feature type="domain" description="FERM" evidence="2">
    <location>
        <begin position="1"/>
        <end position="118"/>
    </location>
</feature>
<dbReference type="InterPro" id="IPR002404">
    <property type="entry name" value="IRS_PTB"/>
</dbReference>
<dbReference type="PANTHER" id="PTHR46049">
    <property type="entry name" value="AGAP003327-PA"/>
    <property type="match status" value="1"/>
</dbReference>
<keyword evidence="4" id="KW-1185">Reference proteome</keyword>
<dbReference type="PROSITE" id="PS50057">
    <property type="entry name" value="FERM_3"/>
    <property type="match status" value="1"/>
</dbReference>
<dbReference type="InterPro" id="IPR000299">
    <property type="entry name" value="FERM_domain"/>
</dbReference>
<gene>
    <name evidence="3" type="ORF">BLA29_009430</name>
</gene>
<comment type="caution">
    <text evidence="3">The sequence shown here is derived from an EMBL/GenBank/DDBJ whole genome shotgun (WGS) entry which is preliminary data.</text>
</comment>
<evidence type="ECO:0000256" key="1">
    <source>
        <dbReference type="SAM" id="MobiDB-lite"/>
    </source>
</evidence>
<evidence type="ECO:0000313" key="3">
    <source>
        <dbReference type="EMBL" id="OTF69905.1"/>
    </source>
</evidence>
<dbReference type="EMBL" id="MUJZ01068229">
    <property type="protein sequence ID" value="OTF69905.1"/>
    <property type="molecule type" value="Genomic_DNA"/>
</dbReference>
<reference evidence="3 4" key="1">
    <citation type="submission" date="2017-03" db="EMBL/GenBank/DDBJ databases">
        <title>Genome Survey of Euroglyphus maynei.</title>
        <authorList>
            <person name="Arlian L.G."/>
            <person name="Morgan M.S."/>
            <person name="Rider S.D."/>
        </authorList>
    </citation>
    <scope>NUCLEOTIDE SEQUENCE [LARGE SCALE GENOMIC DNA]</scope>
    <source>
        <strain evidence="3">Arlian Lab</strain>
        <tissue evidence="3">Whole body</tissue>
    </source>
</reference>
<dbReference type="InterPro" id="IPR011993">
    <property type="entry name" value="PH-like_dom_sf"/>
</dbReference>
<feature type="compositionally biased region" description="Polar residues" evidence="1">
    <location>
        <begin position="121"/>
        <end position="134"/>
    </location>
</feature>
<dbReference type="OrthoDB" id="6412967at2759"/>
<sequence>MDQQQAKAAFFNLIQSWPLHRATVFEVLQTYTSSWPKTLWLAIDQSGMHLLQPRTRNVLCSCEYQNLVDYTATSNSLMIVANVATAMTKTIKYMFITHQALQISQLLRDYTSAVLNANSNRIATNGDGPSNRNKSLATSSQTSSLSNASNTTGSTGRRKSVEFDLALRNMSAADKNHPKSVAFSAALNPIPQPRRSLMAQQQANYDTQLYIQQQQLYQNQQQIQYQMLQQQQ</sequence>
<dbReference type="InterPro" id="IPR051724">
    <property type="entry name" value="Actin_motor_Myosin"/>
</dbReference>
<dbReference type="PANTHER" id="PTHR46049:SF10">
    <property type="entry name" value="MYOSIN VIIA"/>
    <property type="match status" value="1"/>
</dbReference>
<dbReference type="AlphaFoldDB" id="A0A1Y3ARU1"/>
<feature type="compositionally biased region" description="Low complexity" evidence="1">
    <location>
        <begin position="135"/>
        <end position="155"/>
    </location>
</feature>
<proteinExistence type="predicted"/>
<dbReference type="Proteomes" id="UP000194236">
    <property type="component" value="Unassembled WGS sequence"/>
</dbReference>
<feature type="non-terminal residue" evidence="3">
    <location>
        <position position="232"/>
    </location>
</feature>
<feature type="region of interest" description="Disordered" evidence="1">
    <location>
        <begin position="121"/>
        <end position="157"/>
    </location>
</feature>
<evidence type="ECO:0000259" key="2">
    <source>
        <dbReference type="PROSITE" id="PS50057"/>
    </source>
</evidence>
<protein>
    <recommendedName>
        <fullName evidence="2">FERM domain-containing protein</fullName>
    </recommendedName>
</protein>